<dbReference type="EMBL" id="LGRX02034611">
    <property type="protein sequence ID" value="KAK3237393.1"/>
    <property type="molecule type" value="Genomic_DNA"/>
</dbReference>
<evidence type="ECO:0000313" key="2">
    <source>
        <dbReference type="EMBL" id="KAK3237393.1"/>
    </source>
</evidence>
<reference evidence="2 3" key="1">
    <citation type="journal article" date="2015" name="Genome Biol. Evol.">
        <title>Comparative Genomics of a Bacterivorous Green Alga Reveals Evolutionary Causalities and Consequences of Phago-Mixotrophic Mode of Nutrition.</title>
        <authorList>
            <person name="Burns J.A."/>
            <person name="Paasch A."/>
            <person name="Narechania A."/>
            <person name="Kim E."/>
        </authorList>
    </citation>
    <scope>NUCLEOTIDE SEQUENCE [LARGE SCALE GENOMIC DNA]</scope>
    <source>
        <strain evidence="2 3">PLY_AMNH</strain>
    </source>
</reference>
<name>A0AAE0BK57_9CHLO</name>
<organism evidence="2 3">
    <name type="scientific">Cymbomonas tetramitiformis</name>
    <dbReference type="NCBI Taxonomy" id="36881"/>
    <lineage>
        <taxon>Eukaryota</taxon>
        <taxon>Viridiplantae</taxon>
        <taxon>Chlorophyta</taxon>
        <taxon>Pyramimonadophyceae</taxon>
        <taxon>Pyramimonadales</taxon>
        <taxon>Pyramimonadaceae</taxon>
        <taxon>Cymbomonas</taxon>
    </lineage>
</organism>
<feature type="region of interest" description="Disordered" evidence="1">
    <location>
        <begin position="202"/>
        <end position="228"/>
    </location>
</feature>
<feature type="compositionally biased region" description="Pro residues" evidence="1">
    <location>
        <begin position="214"/>
        <end position="225"/>
    </location>
</feature>
<dbReference type="Proteomes" id="UP001190700">
    <property type="component" value="Unassembled WGS sequence"/>
</dbReference>
<comment type="caution">
    <text evidence="2">The sequence shown here is derived from an EMBL/GenBank/DDBJ whole genome shotgun (WGS) entry which is preliminary data.</text>
</comment>
<dbReference type="AlphaFoldDB" id="A0AAE0BK57"/>
<keyword evidence="3" id="KW-1185">Reference proteome</keyword>
<sequence length="248" mass="26958">MEMGEDISDDPSSDLADLRTMVLDLKRQLTAFTASDRSEPSPRGYTPRADKPGRRMKTRNGISAYAFAEEIENAVLAARFQHAIDHDDAEEFDALCVLAGGKPDIVADISACSFCEEGGEALVYAIKEYTDLARHVDTDTLNINTFTADVPTASAAPIAAAPPPPPFNGMPSDTEDGAMPTAIPPRRQARYRQLRHGFDRYGVVPLPPERQDPDPPIPASPPYSPPVLVGLSTETLPLMERTKGNLRL</sequence>
<gene>
    <name evidence="2" type="ORF">CYMTET_52530</name>
</gene>
<evidence type="ECO:0000256" key="1">
    <source>
        <dbReference type="SAM" id="MobiDB-lite"/>
    </source>
</evidence>
<feature type="region of interest" description="Disordered" evidence="1">
    <location>
        <begin position="33"/>
        <end position="56"/>
    </location>
</feature>
<evidence type="ECO:0000313" key="3">
    <source>
        <dbReference type="Proteomes" id="UP001190700"/>
    </source>
</evidence>
<accession>A0AAE0BK57</accession>
<protein>
    <submittedName>
        <fullName evidence="2">Uncharacterized protein</fullName>
    </submittedName>
</protein>
<proteinExistence type="predicted"/>